<dbReference type="PANTHER" id="PTHR30157:SF0">
    <property type="entry name" value="NADPH-DEPENDENT FERRIC-CHELATE REDUCTASE"/>
    <property type="match status" value="1"/>
</dbReference>
<dbReference type="OrthoDB" id="9814826at2"/>
<sequence>MTHSFSCTGRAADFFTSSRLDLIAQALSEHGVKFQSEDTRLSATSESSEFEISQDGEDLVATLSAPGKPLLMRLHDQILHIIEHADTTLVTRMKWSGTLPDLGTPDNFRLAHVVDVSRPFANFFRVTMRARDLTHFTTGGMHFRLLLPPKERTPIWPFVDETGRTRFPAGADQLHNPVYTFVSIDVAQNLFTFDVFIHDGGRITEWLRTANIGDTIGMMGPGGGAMPKVDQIVLAGDETALPAMRRILAEASPTTTGSAMIEVNSHDDIQPLVHPDGVDVTWLVRGTDPCPVDMVVDAYAKVTPQTAPFLWCGAEKSKVQRARKHFRDTCGITAEQSYFSGYWRKAQA</sequence>
<evidence type="ECO:0000256" key="1">
    <source>
        <dbReference type="ARBA" id="ARBA00035644"/>
    </source>
</evidence>
<name>A0A1Y5S5X6_9RHOB</name>
<dbReference type="PANTHER" id="PTHR30157">
    <property type="entry name" value="FERRIC REDUCTASE, NADPH-DEPENDENT"/>
    <property type="match status" value="1"/>
</dbReference>
<dbReference type="RefSeq" id="WP_085848235.1">
    <property type="nucleotide sequence ID" value="NZ_FNZV01000006.1"/>
</dbReference>
<dbReference type="InterPro" id="IPR017927">
    <property type="entry name" value="FAD-bd_FR_type"/>
</dbReference>
<dbReference type="STRING" id="658057.SAMN04488032_106199"/>
<accession>A0A1Y5S5X6</accession>
<proteinExistence type="inferred from homology"/>
<evidence type="ECO:0000313" key="4">
    <source>
        <dbReference type="Proteomes" id="UP000193307"/>
    </source>
</evidence>
<dbReference type="GO" id="GO:0016491">
    <property type="term" value="F:oxidoreductase activity"/>
    <property type="evidence" value="ECO:0007669"/>
    <property type="project" value="InterPro"/>
</dbReference>
<dbReference type="Pfam" id="PF04954">
    <property type="entry name" value="SIP"/>
    <property type="match status" value="1"/>
</dbReference>
<gene>
    <name evidence="3" type="primary">viuB_2</name>
    <name evidence="3" type="ORF">PAM7971_01355</name>
</gene>
<reference evidence="3 4" key="1">
    <citation type="submission" date="2017-03" db="EMBL/GenBank/DDBJ databases">
        <authorList>
            <person name="Afonso C.L."/>
            <person name="Miller P.J."/>
            <person name="Scott M.A."/>
            <person name="Spackman E."/>
            <person name="Goraichik I."/>
            <person name="Dimitrov K.M."/>
            <person name="Suarez D.L."/>
            <person name="Swayne D.E."/>
        </authorList>
    </citation>
    <scope>NUCLEOTIDE SEQUENCE [LARGE SCALE GENOMIC DNA]</scope>
    <source>
        <strain evidence="3 4">CECT 7971</strain>
    </source>
</reference>
<dbReference type="SUPFAM" id="SSF63380">
    <property type="entry name" value="Riboflavin synthase domain-like"/>
    <property type="match status" value="1"/>
</dbReference>
<comment type="similarity">
    <text evidence="1">Belongs to the SIP oxidoreductase family.</text>
</comment>
<dbReference type="InterPro" id="IPR013113">
    <property type="entry name" value="SIP_FAD-bd"/>
</dbReference>
<feature type="domain" description="FAD-binding FR-type" evidence="2">
    <location>
        <begin position="103"/>
        <end position="228"/>
    </location>
</feature>
<protein>
    <submittedName>
        <fullName evidence="3">Vibriobactin utilization protein ViuB</fullName>
    </submittedName>
</protein>
<dbReference type="PROSITE" id="PS51384">
    <property type="entry name" value="FAD_FR"/>
    <property type="match status" value="1"/>
</dbReference>
<dbReference type="AlphaFoldDB" id="A0A1Y5S5X6"/>
<organism evidence="3 4">
    <name type="scientific">Pacificibacter marinus</name>
    <dbReference type="NCBI Taxonomy" id="658057"/>
    <lineage>
        <taxon>Bacteria</taxon>
        <taxon>Pseudomonadati</taxon>
        <taxon>Pseudomonadota</taxon>
        <taxon>Alphaproteobacteria</taxon>
        <taxon>Rhodobacterales</taxon>
        <taxon>Roseobacteraceae</taxon>
        <taxon>Pacificibacter</taxon>
    </lineage>
</organism>
<dbReference type="InterPro" id="IPR039374">
    <property type="entry name" value="SIP_fam"/>
</dbReference>
<dbReference type="Pfam" id="PF08021">
    <property type="entry name" value="FAD_binding_9"/>
    <property type="match status" value="1"/>
</dbReference>
<dbReference type="Gene3D" id="2.40.30.10">
    <property type="entry name" value="Translation factors"/>
    <property type="match status" value="1"/>
</dbReference>
<keyword evidence="4" id="KW-1185">Reference proteome</keyword>
<dbReference type="InterPro" id="IPR039261">
    <property type="entry name" value="FNR_nucleotide-bd"/>
</dbReference>
<dbReference type="EMBL" id="FWFW01000003">
    <property type="protein sequence ID" value="SLN32959.1"/>
    <property type="molecule type" value="Genomic_DNA"/>
</dbReference>
<dbReference type="Proteomes" id="UP000193307">
    <property type="component" value="Unassembled WGS sequence"/>
</dbReference>
<dbReference type="CDD" id="cd06193">
    <property type="entry name" value="siderophore_interacting"/>
    <property type="match status" value="1"/>
</dbReference>
<dbReference type="InterPro" id="IPR017938">
    <property type="entry name" value="Riboflavin_synthase-like_b-brl"/>
</dbReference>
<evidence type="ECO:0000313" key="3">
    <source>
        <dbReference type="EMBL" id="SLN32959.1"/>
    </source>
</evidence>
<dbReference type="InterPro" id="IPR007037">
    <property type="entry name" value="SIP_rossman_dom"/>
</dbReference>
<dbReference type="Gene3D" id="3.40.50.80">
    <property type="entry name" value="Nucleotide-binding domain of ferredoxin-NADP reductase (FNR) module"/>
    <property type="match status" value="1"/>
</dbReference>
<evidence type="ECO:0000259" key="2">
    <source>
        <dbReference type="PROSITE" id="PS51384"/>
    </source>
</evidence>